<gene>
    <name evidence="1" type="ORF">DTO96_101824</name>
</gene>
<reference evidence="2" key="1">
    <citation type="submission" date="2018-07" db="EMBL/GenBank/DDBJ databases">
        <authorList>
            <person name="Kim H."/>
        </authorList>
    </citation>
    <scope>NUCLEOTIDE SEQUENCE [LARGE SCALE GENOMIC DNA]</scope>
    <source>
        <strain evidence="2">F02</strain>
    </source>
</reference>
<protein>
    <submittedName>
        <fullName evidence="1">Uncharacterized protein</fullName>
    </submittedName>
</protein>
<proteinExistence type="predicted"/>
<organism evidence="1 2">
    <name type="scientific">Ephemeroptericola cinctiostellae</name>
    <dbReference type="NCBI Taxonomy" id="2268024"/>
    <lineage>
        <taxon>Bacteria</taxon>
        <taxon>Pseudomonadati</taxon>
        <taxon>Pseudomonadota</taxon>
        <taxon>Betaproteobacteria</taxon>
        <taxon>Burkholderiales</taxon>
        <taxon>Burkholderiaceae</taxon>
        <taxon>Ephemeroptericola</taxon>
    </lineage>
</organism>
<name>A0A345DCJ5_9BURK</name>
<dbReference type="KEGG" id="hyf:DTO96_101824"/>
<evidence type="ECO:0000313" key="1">
    <source>
        <dbReference type="EMBL" id="AXF86083.1"/>
    </source>
</evidence>
<dbReference type="EMBL" id="CP031124">
    <property type="protein sequence ID" value="AXF86083.1"/>
    <property type="molecule type" value="Genomic_DNA"/>
</dbReference>
<sequence>MSPNANCIIGKKTLGCKPYHAASWRKSAAELKLEKVRGCFSRIFLNKKRHEHKLAWVKPSHDYFRSHESIT</sequence>
<dbReference type="AlphaFoldDB" id="A0A345DCJ5"/>
<evidence type="ECO:0000313" key="2">
    <source>
        <dbReference type="Proteomes" id="UP000252182"/>
    </source>
</evidence>
<accession>A0A345DCJ5</accession>
<keyword evidence="2" id="KW-1185">Reference proteome</keyword>
<dbReference type="Proteomes" id="UP000252182">
    <property type="component" value="Chromosome"/>
</dbReference>